<comment type="caution">
    <text evidence="1">The sequence shown here is derived from an EMBL/GenBank/DDBJ whole genome shotgun (WGS) entry which is preliminary data.</text>
</comment>
<dbReference type="EMBL" id="QGDL01000017">
    <property type="protein sequence ID" value="PWJ22695.1"/>
    <property type="molecule type" value="Genomic_DNA"/>
</dbReference>
<name>A0A2Y9CAP0_9FIRM</name>
<evidence type="ECO:0000313" key="1">
    <source>
        <dbReference type="EMBL" id="PWJ22695.1"/>
    </source>
</evidence>
<dbReference type="Proteomes" id="UP000245845">
    <property type="component" value="Unassembled WGS sequence"/>
</dbReference>
<sequence length="29" mass="3377">MYHGEMKVDFTEASEYWSEIIDAILGQRG</sequence>
<accession>A0A2Y9CAP0</accession>
<reference evidence="1 2" key="1">
    <citation type="submission" date="2018-05" db="EMBL/GenBank/DDBJ databases">
        <title>The Hungate 1000. A catalogue of reference genomes from the rumen microbiome.</title>
        <authorList>
            <person name="Kelly W."/>
        </authorList>
    </citation>
    <scope>NUCLEOTIDE SEQUENCE [LARGE SCALE GENOMIC DNA]</scope>
    <source>
        <strain evidence="1 2">NLAE-zl-C242</strain>
    </source>
</reference>
<evidence type="ECO:0000313" key="2">
    <source>
        <dbReference type="Proteomes" id="UP000245845"/>
    </source>
</evidence>
<gene>
    <name evidence="1" type="ORF">A8806_11735</name>
</gene>
<keyword evidence="2" id="KW-1185">Reference proteome</keyword>
<organism evidence="1 2">
    <name type="scientific">Faecalicatena orotica</name>
    <dbReference type="NCBI Taxonomy" id="1544"/>
    <lineage>
        <taxon>Bacteria</taxon>
        <taxon>Bacillati</taxon>
        <taxon>Bacillota</taxon>
        <taxon>Clostridia</taxon>
        <taxon>Lachnospirales</taxon>
        <taxon>Lachnospiraceae</taxon>
        <taxon>Faecalicatena</taxon>
    </lineage>
</organism>
<dbReference type="AlphaFoldDB" id="A0A2Y9CAP0"/>
<proteinExistence type="predicted"/>
<protein>
    <submittedName>
        <fullName evidence="1">Uncharacterized protein</fullName>
    </submittedName>
</protein>